<keyword evidence="3 6" id="KW-0812">Transmembrane</keyword>
<evidence type="ECO:0000256" key="5">
    <source>
        <dbReference type="ARBA" id="ARBA00023136"/>
    </source>
</evidence>
<dbReference type="GO" id="GO:0005886">
    <property type="term" value="C:plasma membrane"/>
    <property type="evidence" value="ECO:0007669"/>
    <property type="project" value="UniProtKB-SubCell"/>
</dbReference>
<evidence type="ECO:0000313" key="7">
    <source>
        <dbReference type="EMBL" id="HHP67577.1"/>
    </source>
</evidence>
<comment type="subcellular location">
    <subcellularLocation>
        <location evidence="1">Cell membrane</location>
        <topology evidence="1">Multi-pass membrane protein</topology>
    </subcellularLocation>
</comment>
<keyword evidence="4 6" id="KW-1133">Transmembrane helix</keyword>
<feature type="transmembrane region" description="Helical" evidence="6">
    <location>
        <begin position="40"/>
        <end position="60"/>
    </location>
</feature>
<comment type="caution">
    <text evidence="7">The sequence shown here is derived from an EMBL/GenBank/DDBJ whole genome shotgun (WGS) entry which is preliminary data.</text>
</comment>
<accession>A0A7J3XXZ5</accession>
<sequence length="93" mass="10204">MVDASVLNTLIPIVLGVYSLAYAIYSIIVLRGPTVPDMVLALDVMTVDLIVIYLLIALFYNSPMLAIGAIPLASWILILDLVVAKYLLEARRK</sequence>
<dbReference type="Pfam" id="PF04066">
    <property type="entry name" value="MrpF_PhaF"/>
    <property type="match status" value="1"/>
</dbReference>
<keyword evidence="5 6" id="KW-0472">Membrane</keyword>
<reference evidence="7" key="1">
    <citation type="journal article" date="2020" name="mSystems">
        <title>Genome- and Community-Level Interaction Insights into Carbon Utilization and Element Cycling Functions of Hydrothermarchaeota in Hydrothermal Sediment.</title>
        <authorList>
            <person name="Zhou Z."/>
            <person name="Liu Y."/>
            <person name="Xu W."/>
            <person name="Pan J."/>
            <person name="Luo Z.H."/>
            <person name="Li M."/>
        </authorList>
    </citation>
    <scope>NUCLEOTIDE SEQUENCE [LARGE SCALE GENOMIC DNA]</scope>
    <source>
        <strain evidence="7">SpSt-110</strain>
    </source>
</reference>
<evidence type="ECO:0000256" key="1">
    <source>
        <dbReference type="ARBA" id="ARBA00004651"/>
    </source>
</evidence>
<feature type="transmembrane region" description="Helical" evidence="6">
    <location>
        <begin position="66"/>
        <end position="88"/>
    </location>
</feature>
<proteinExistence type="predicted"/>
<feature type="transmembrane region" description="Helical" evidence="6">
    <location>
        <begin position="6"/>
        <end position="28"/>
    </location>
</feature>
<name>A0A7J3XXZ5_9CREN</name>
<dbReference type="EMBL" id="DRYK01000029">
    <property type="protein sequence ID" value="HHP67577.1"/>
    <property type="molecule type" value="Genomic_DNA"/>
</dbReference>
<evidence type="ECO:0000256" key="6">
    <source>
        <dbReference type="SAM" id="Phobius"/>
    </source>
</evidence>
<gene>
    <name evidence="7" type="ORF">ENM60_02130</name>
</gene>
<evidence type="ECO:0000256" key="2">
    <source>
        <dbReference type="ARBA" id="ARBA00022475"/>
    </source>
</evidence>
<dbReference type="InterPro" id="IPR007208">
    <property type="entry name" value="MrpF/PhaF-like"/>
</dbReference>
<keyword evidence="2" id="KW-1003">Cell membrane</keyword>
<organism evidence="7">
    <name type="scientific">Thermogladius calderae</name>
    <dbReference type="NCBI Taxonomy" id="1200300"/>
    <lineage>
        <taxon>Archaea</taxon>
        <taxon>Thermoproteota</taxon>
        <taxon>Thermoprotei</taxon>
        <taxon>Desulfurococcales</taxon>
        <taxon>Desulfurococcaceae</taxon>
        <taxon>Thermogladius</taxon>
    </lineage>
</organism>
<evidence type="ECO:0000256" key="4">
    <source>
        <dbReference type="ARBA" id="ARBA00022989"/>
    </source>
</evidence>
<protein>
    <submittedName>
        <fullName evidence="7">pH regulation protein F</fullName>
    </submittedName>
</protein>
<dbReference type="AlphaFoldDB" id="A0A7J3XXZ5"/>
<evidence type="ECO:0000256" key="3">
    <source>
        <dbReference type="ARBA" id="ARBA00022692"/>
    </source>
</evidence>
<dbReference type="GO" id="GO:0015075">
    <property type="term" value="F:monoatomic ion transmembrane transporter activity"/>
    <property type="evidence" value="ECO:0007669"/>
    <property type="project" value="InterPro"/>
</dbReference>